<dbReference type="EMBL" id="JALNMH010000005">
    <property type="protein sequence ID" value="MCK7593530.1"/>
    <property type="molecule type" value="Genomic_DNA"/>
</dbReference>
<name>A0ABT0GG64_9GAMM</name>
<dbReference type="SUPFAM" id="SSF82171">
    <property type="entry name" value="DPP6 N-terminal domain-like"/>
    <property type="match status" value="1"/>
</dbReference>
<comment type="caution">
    <text evidence="3">The sequence shown here is derived from an EMBL/GenBank/DDBJ whole genome shotgun (WGS) entry which is preliminary data.</text>
</comment>
<dbReference type="Proteomes" id="UP001431449">
    <property type="component" value="Unassembled WGS sequence"/>
</dbReference>
<evidence type="ECO:0000259" key="2">
    <source>
        <dbReference type="Pfam" id="PF18582"/>
    </source>
</evidence>
<feature type="region of interest" description="Disordered" evidence="1">
    <location>
        <begin position="132"/>
        <end position="151"/>
    </location>
</feature>
<evidence type="ECO:0000256" key="1">
    <source>
        <dbReference type="SAM" id="MobiDB-lite"/>
    </source>
</evidence>
<protein>
    <recommendedName>
        <fullName evidence="2">Hydrazine synthase alpha subunit middle domain-containing protein</fullName>
    </recommendedName>
</protein>
<dbReference type="PROSITE" id="PS51257">
    <property type="entry name" value="PROKAR_LIPOPROTEIN"/>
    <property type="match status" value="1"/>
</dbReference>
<organism evidence="3 4">
    <name type="scientific">Pseudomarimonas salicorniae</name>
    <dbReference type="NCBI Taxonomy" id="2933270"/>
    <lineage>
        <taxon>Bacteria</taxon>
        <taxon>Pseudomonadati</taxon>
        <taxon>Pseudomonadota</taxon>
        <taxon>Gammaproteobacteria</taxon>
        <taxon>Lysobacterales</taxon>
        <taxon>Lysobacteraceae</taxon>
        <taxon>Pseudomarimonas</taxon>
    </lineage>
</organism>
<feature type="domain" description="Hydrazine synthase alpha subunit middle" evidence="2">
    <location>
        <begin position="581"/>
        <end position="634"/>
    </location>
</feature>
<sequence>MHRALRALAALLLATLGCGEIGAVGYDIVYVRQPRFGDGTNTTWPEVFHPARIDPGADLMLLHPDGSEEVLVAGGNGSVTDPVLSFDAQWVYYAYFPDMRPQAINSQRNLPYAGADIYRIHLRSRQIERLTQGGFSPNTGAGNWDESNPLDPPSGLNRLGYGILNLGPMPLPGGRIAFTSNRNALVPPKGFTHPTLQMYVMDEDGGNVTAIAPMSISSALHPTVLRDGRLMFSTHESQGLRDRRLWGIWTIWPDGRNWAPLISAFNEPQSFHFMTQLGDGDIVVVDYYNLNNNGFGALYRLPPSAPAGQPAFYDAFGNDAPGIAYTSGGGHSLAFTMPFQPRGMRSITPFTHGGDEAAPVGAGGVRVGKFTHPSAAPGNDLLVVWTPGPANDLTRPTTTPYYDAGLYLIPDGETVNDPAELVLIKNDPAWNEAWPRAVVPYSAVHGVREPDDLPWLPNDGSLHAALPAGTPHGLVGSSSFYKRESFPGIVRSWANSFDGLDAFNTSENGQSNNWFSQGSDAGRYDNADIWAVRVVAMEPNTHRSYGPNEGRQFHSHANERLRILGEIPLRKTAAGGGPLLDAENNPDTSFLARIPADTPFTFQTLDRRGMVLNMAQTWHQVRPGEMRVDCGGCHAHSQQPLAFEGTAASAPDYPVADLSVQTPLLAWQDDAPTLRVEPVSHVDVEFLADIRPILQARCVSCHRSPNPAGNLDLDDLTEVDGLPGDYYRLAADKSARFGHKPVIRNGTWRQTNASRYVRSFQSRRSLLIWKLFGERLDGWSNEDHPTESVPGDANTLPAGADPNDADLDFTGSIMPPPPAQPLSEDEKRLFVRWIDLGAPIDTGNPDYGWHLDDLRPTLTVASPRPRTNSVHVTELRVGVADAHSGIEPGSLSVRLDAPVAGRAAGAELADLFVEVAQDVWALSLPAALPRLERATLQAGVRDRQGNITRVAVSFSTVMGPDDLLRDGFE</sequence>
<proteinExistence type="predicted"/>
<dbReference type="Pfam" id="PF18582">
    <property type="entry name" value="HZS_alpha"/>
    <property type="match status" value="1"/>
</dbReference>
<evidence type="ECO:0000313" key="4">
    <source>
        <dbReference type="Proteomes" id="UP001431449"/>
    </source>
</evidence>
<accession>A0ABT0GG64</accession>
<dbReference type="InterPro" id="IPR040698">
    <property type="entry name" value="HZS_alpha_mid"/>
</dbReference>
<reference evidence="3" key="1">
    <citation type="submission" date="2022-04" db="EMBL/GenBank/DDBJ databases">
        <title>Lysobacter sp. CAU 1642 isolated from sea sand.</title>
        <authorList>
            <person name="Kim W."/>
        </authorList>
    </citation>
    <scope>NUCLEOTIDE SEQUENCE</scope>
    <source>
        <strain evidence="3">CAU 1642</strain>
    </source>
</reference>
<evidence type="ECO:0000313" key="3">
    <source>
        <dbReference type="EMBL" id="MCK7593530.1"/>
    </source>
</evidence>
<dbReference type="RefSeq" id="WP_248207212.1">
    <property type="nucleotide sequence ID" value="NZ_JALNMH010000005.1"/>
</dbReference>
<keyword evidence="4" id="KW-1185">Reference proteome</keyword>
<gene>
    <name evidence="3" type="ORF">M0G41_07605</name>
</gene>